<feature type="compositionally biased region" description="Low complexity" evidence="1">
    <location>
        <begin position="531"/>
        <end position="542"/>
    </location>
</feature>
<reference evidence="2 3" key="1">
    <citation type="submission" date="2016-02" db="EMBL/GenBank/DDBJ databases">
        <title>Genome analysis of coral dinoflagellate symbionts highlights evolutionary adaptations to a symbiotic lifestyle.</title>
        <authorList>
            <person name="Aranda M."/>
            <person name="Li Y."/>
            <person name="Liew Y.J."/>
            <person name="Baumgarten S."/>
            <person name="Simakov O."/>
            <person name="Wilson M."/>
            <person name="Piel J."/>
            <person name="Ashoor H."/>
            <person name="Bougouffa S."/>
            <person name="Bajic V.B."/>
            <person name="Ryu T."/>
            <person name="Ravasi T."/>
            <person name="Bayer T."/>
            <person name="Micklem G."/>
            <person name="Kim H."/>
            <person name="Bhak J."/>
            <person name="Lajeunesse T.C."/>
            <person name="Voolstra C.R."/>
        </authorList>
    </citation>
    <scope>NUCLEOTIDE SEQUENCE [LARGE SCALE GENOMIC DNA]</scope>
    <source>
        <strain evidence="2 3">CCMP2467</strain>
    </source>
</reference>
<protein>
    <submittedName>
        <fullName evidence="2">Uncharacterized protein</fullName>
    </submittedName>
</protein>
<gene>
    <name evidence="2" type="ORF">AK812_SmicGene21874</name>
</gene>
<evidence type="ECO:0000313" key="3">
    <source>
        <dbReference type="Proteomes" id="UP000186817"/>
    </source>
</evidence>
<feature type="compositionally biased region" description="Basic and acidic residues" evidence="1">
    <location>
        <begin position="450"/>
        <end position="459"/>
    </location>
</feature>
<feature type="region of interest" description="Disordered" evidence="1">
    <location>
        <begin position="448"/>
        <end position="546"/>
    </location>
</feature>
<dbReference type="InterPro" id="IPR032675">
    <property type="entry name" value="LRR_dom_sf"/>
</dbReference>
<feature type="compositionally biased region" description="Basic residues" evidence="1">
    <location>
        <begin position="460"/>
        <end position="470"/>
    </location>
</feature>
<keyword evidence="3" id="KW-1185">Reference proteome</keyword>
<dbReference type="OrthoDB" id="442727at2759"/>
<dbReference type="Proteomes" id="UP000186817">
    <property type="component" value="Unassembled WGS sequence"/>
</dbReference>
<feature type="compositionally biased region" description="Low complexity" evidence="1">
    <location>
        <begin position="483"/>
        <end position="502"/>
    </location>
</feature>
<sequence>MAAQGDFVERRDGQSQERKVFLIRGTDLEVGGESISSEWTTDSEAEQALQAQQGSRGLLEDLREDGTLRARPLRERRENRENGRPRPKPSQDQDQDWQKERSGKPSGPERKAEWKHDKRERWTDQEWHSWQSQWQTAQPNYELGRSENAQSGWGSYVQVSDDGLLSIRLARMGLDVRAIQKFCAWLPAELQRLKQAKVRKLYVSSDDIVLAHDVDVSQNDLDDEAMRILLLTLKQARVVIGVAKFYQNRLGCRSAILLSQWIRSAPWALFELHLSHNQIKTAGALELIKAVAETKTYPSARPGSKNWPLPLWLRLEHNDIPEADSFEQKAELCLQTARPDTRGKLICWFAPRNRYGCRSDNCGHSTPNHCPVIHIPHLRPETRNAKVSAPTTSDNDKVQKAPATHDSDPSVGMSGMQLIAQVACAKLPQSGLHTSDIKESDIVMEISSDSLRRSGQEKQNRKKRKKRAWRLKYLLPRPESDSDSSSSRASSSTSSDTSSSTDGGQIGSFKRQRQQVQQQWNLIKGKASNFSPPSESPPLLSSDRGDRQRLAERFEPERHRRGELYWFDAPKKYRGFALAPAFLRQDEIEAIAAAAKHSSVKEINDRKGYLAFKHRVWRFELQLRSLYPELYARLMALMRSADEAQWQRLSKSKKVYPEVEYIEYDVDEMGEPCFIEPHVDNKSAVTMVAMLSAPDAYVGGRSCFRRAAGSRGHREVTLQKGDVVLFRGEKLVHWITPVTAGRRVILQIELSRV</sequence>
<proteinExistence type="predicted"/>
<feature type="compositionally biased region" description="Basic and acidic residues" evidence="1">
    <location>
        <begin position="58"/>
        <end position="84"/>
    </location>
</feature>
<dbReference type="EMBL" id="LSRX01000485">
    <property type="protein sequence ID" value="OLP95942.1"/>
    <property type="molecule type" value="Genomic_DNA"/>
</dbReference>
<accession>A0A1Q9DL94</accession>
<evidence type="ECO:0000256" key="1">
    <source>
        <dbReference type="SAM" id="MobiDB-lite"/>
    </source>
</evidence>
<feature type="compositionally biased region" description="Basic and acidic residues" evidence="1">
    <location>
        <begin position="394"/>
        <end position="408"/>
    </location>
</feature>
<feature type="region of interest" description="Disordered" evidence="1">
    <location>
        <begin position="30"/>
        <end position="120"/>
    </location>
</feature>
<evidence type="ECO:0000313" key="2">
    <source>
        <dbReference type="EMBL" id="OLP95942.1"/>
    </source>
</evidence>
<dbReference type="AlphaFoldDB" id="A0A1Q9DL94"/>
<dbReference type="Gene3D" id="2.60.120.620">
    <property type="entry name" value="q2cbj1_9rhob like domain"/>
    <property type="match status" value="1"/>
</dbReference>
<dbReference type="Gene3D" id="3.80.10.10">
    <property type="entry name" value="Ribonuclease Inhibitor"/>
    <property type="match status" value="1"/>
</dbReference>
<dbReference type="SUPFAM" id="SSF52047">
    <property type="entry name" value="RNI-like"/>
    <property type="match status" value="1"/>
</dbReference>
<feature type="compositionally biased region" description="Basic and acidic residues" evidence="1">
    <location>
        <begin position="96"/>
        <end position="120"/>
    </location>
</feature>
<feature type="region of interest" description="Disordered" evidence="1">
    <location>
        <begin position="381"/>
        <end position="412"/>
    </location>
</feature>
<comment type="caution">
    <text evidence="2">The sequence shown here is derived from an EMBL/GenBank/DDBJ whole genome shotgun (WGS) entry which is preliminary data.</text>
</comment>
<name>A0A1Q9DL94_SYMMI</name>
<organism evidence="2 3">
    <name type="scientific">Symbiodinium microadriaticum</name>
    <name type="common">Dinoflagellate</name>
    <name type="synonym">Zooxanthella microadriatica</name>
    <dbReference type="NCBI Taxonomy" id="2951"/>
    <lineage>
        <taxon>Eukaryota</taxon>
        <taxon>Sar</taxon>
        <taxon>Alveolata</taxon>
        <taxon>Dinophyceae</taxon>
        <taxon>Suessiales</taxon>
        <taxon>Symbiodiniaceae</taxon>
        <taxon>Symbiodinium</taxon>
    </lineage>
</organism>